<reference evidence="2 3" key="1">
    <citation type="submission" date="2019-12" db="EMBL/GenBank/DDBJ databases">
        <title>Devosia maris sp. nov., isolated from the deep seawater.</title>
        <authorList>
            <person name="Liu Y."/>
        </authorList>
    </citation>
    <scope>NUCLEOTIDE SEQUENCE [LARGE SCALE GENOMIC DNA]</scope>
    <source>
        <strain evidence="2 3">L53-10-65</strain>
    </source>
</reference>
<dbReference type="SMART" id="SM00065">
    <property type="entry name" value="GAF"/>
    <property type="match status" value="1"/>
</dbReference>
<dbReference type="InterPro" id="IPR029787">
    <property type="entry name" value="Nucleotide_cyclase"/>
</dbReference>
<dbReference type="InterPro" id="IPR000160">
    <property type="entry name" value="GGDEF_dom"/>
</dbReference>
<sequence length="320" mass="34439">MSREDEELRLRKLHQYNLLDTPKDDAFDRITRLVSALLDVPIAAITLVDRDRQWFKSEQGLGIEETPRSQSFCAHTMTGHGPMVIKDASADRRFVDNPLVTGHPGIRFYAGVPLRAADGTPLGALCAIDSSPRDIEPHQLKLLADLANLTMEQFELRLLASLDGLTGAMRRSSFMATAARDMVLAAQKGSPLSCLMIDADNFKSLNDQFGHAVGDEALVAIAKAINDQLRRGDSLGRLGGEEFCVSLPGAELSGALAVAERMRAAIAAIRLQTDTGEVGITASFGAATLVSSDSSPSDLIHRADVALYEAKNSGRNRVAA</sequence>
<dbReference type="Proteomes" id="UP000438106">
    <property type="component" value="Unassembled WGS sequence"/>
</dbReference>
<keyword evidence="3" id="KW-1185">Reference proteome</keyword>
<gene>
    <name evidence="2" type="ORF">GO014_17935</name>
</gene>
<dbReference type="SUPFAM" id="SSF55073">
    <property type="entry name" value="Nucleotide cyclase"/>
    <property type="match status" value="1"/>
</dbReference>
<dbReference type="Gene3D" id="3.30.450.40">
    <property type="match status" value="1"/>
</dbReference>
<dbReference type="PANTHER" id="PTHR43102">
    <property type="entry name" value="SLR1143 PROTEIN"/>
    <property type="match status" value="1"/>
</dbReference>
<dbReference type="Gene3D" id="3.30.70.270">
    <property type="match status" value="1"/>
</dbReference>
<dbReference type="PROSITE" id="PS50887">
    <property type="entry name" value="GGDEF"/>
    <property type="match status" value="1"/>
</dbReference>
<evidence type="ECO:0000313" key="2">
    <source>
        <dbReference type="EMBL" id="MVT00902.1"/>
    </source>
</evidence>
<proteinExistence type="predicted"/>
<name>A0A7X3FUB1_9HYPH</name>
<evidence type="ECO:0000259" key="1">
    <source>
        <dbReference type="PROSITE" id="PS50887"/>
    </source>
</evidence>
<dbReference type="SMART" id="SM00267">
    <property type="entry name" value="GGDEF"/>
    <property type="match status" value="1"/>
</dbReference>
<dbReference type="PANTHER" id="PTHR43102:SF2">
    <property type="entry name" value="GAF DOMAIN-CONTAINING PROTEIN"/>
    <property type="match status" value="1"/>
</dbReference>
<feature type="domain" description="GGDEF" evidence="1">
    <location>
        <begin position="190"/>
        <end position="320"/>
    </location>
</feature>
<dbReference type="Pfam" id="PF01590">
    <property type="entry name" value="GAF"/>
    <property type="match status" value="1"/>
</dbReference>
<evidence type="ECO:0000313" key="3">
    <source>
        <dbReference type="Proteomes" id="UP000438106"/>
    </source>
</evidence>
<dbReference type="Pfam" id="PF00990">
    <property type="entry name" value="GGDEF"/>
    <property type="match status" value="1"/>
</dbReference>
<dbReference type="NCBIfam" id="TIGR00254">
    <property type="entry name" value="GGDEF"/>
    <property type="match status" value="1"/>
</dbReference>
<dbReference type="InterPro" id="IPR003018">
    <property type="entry name" value="GAF"/>
</dbReference>
<comment type="caution">
    <text evidence="2">The sequence shown here is derived from an EMBL/GenBank/DDBJ whole genome shotgun (WGS) entry which is preliminary data.</text>
</comment>
<dbReference type="CDD" id="cd01949">
    <property type="entry name" value="GGDEF"/>
    <property type="match status" value="1"/>
</dbReference>
<dbReference type="InterPro" id="IPR043128">
    <property type="entry name" value="Rev_trsase/Diguanyl_cyclase"/>
</dbReference>
<dbReference type="GO" id="GO:0003824">
    <property type="term" value="F:catalytic activity"/>
    <property type="evidence" value="ECO:0007669"/>
    <property type="project" value="UniProtKB-ARBA"/>
</dbReference>
<dbReference type="FunFam" id="3.30.70.270:FF:000001">
    <property type="entry name" value="Diguanylate cyclase domain protein"/>
    <property type="match status" value="1"/>
</dbReference>
<dbReference type="EMBL" id="WQRF01000011">
    <property type="protein sequence ID" value="MVT00902.1"/>
    <property type="molecule type" value="Genomic_DNA"/>
</dbReference>
<protein>
    <submittedName>
        <fullName evidence="2">Diguanylate cyclase</fullName>
    </submittedName>
</protein>
<organism evidence="2 3">
    <name type="scientific">Devosia marina</name>
    <dbReference type="NCBI Taxonomy" id="2683198"/>
    <lineage>
        <taxon>Bacteria</taxon>
        <taxon>Pseudomonadati</taxon>
        <taxon>Pseudomonadota</taxon>
        <taxon>Alphaproteobacteria</taxon>
        <taxon>Hyphomicrobiales</taxon>
        <taxon>Devosiaceae</taxon>
        <taxon>Devosia</taxon>
    </lineage>
</organism>
<accession>A0A7X3FUB1</accession>
<dbReference type="SUPFAM" id="SSF55781">
    <property type="entry name" value="GAF domain-like"/>
    <property type="match status" value="1"/>
</dbReference>
<dbReference type="AlphaFoldDB" id="A0A7X3FUB1"/>
<dbReference type="InterPro" id="IPR029016">
    <property type="entry name" value="GAF-like_dom_sf"/>
</dbReference>
<dbReference type="RefSeq" id="WP_157291685.1">
    <property type="nucleotide sequence ID" value="NZ_WQRF01000011.1"/>
</dbReference>